<keyword evidence="6" id="KW-0809">Transit peptide</keyword>
<dbReference type="GO" id="GO:0046943">
    <property type="term" value="F:carboxylic acid transmembrane transporter activity"/>
    <property type="evidence" value="ECO:0007669"/>
    <property type="project" value="UniProtKB-ARBA"/>
</dbReference>
<feature type="domain" description="Sugar phosphate transporter" evidence="10">
    <location>
        <begin position="63"/>
        <end position="351"/>
    </location>
</feature>
<feature type="transmembrane region" description="Helical" evidence="9">
    <location>
        <begin position="131"/>
        <end position="151"/>
    </location>
</feature>
<evidence type="ECO:0000256" key="1">
    <source>
        <dbReference type="ARBA" id="ARBA00004508"/>
    </source>
</evidence>
<proteinExistence type="predicted"/>
<dbReference type="GO" id="GO:0015605">
    <property type="term" value="F:organophosphate ester transmembrane transporter activity"/>
    <property type="evidence" value="ECO:0007669"/>
    <property type="project" value="UniProtKB-ARBA"/>
</dbReference>
<feature type="transmembrane region" description="Helical" evidence="9">
    <location>
        <begin position="201"/>
        <end position="217"/>
    </location>
</feature>
<organism evidence="11 12">
    <name type="scientific">Chlamydomonas eustigma</name>
    <dbReference type="NCBI Taxonomy" id="1157962"/>
    <lineage>
        <taxon>Eukaryota</taxon>
        <taxon>Viridiplantae</taxon>
        <taxon>Chlorophyta</taxon>
        <taxon>core chlorophytes</taxon>
        <taxon>Chlorophyceae</taxon>
        <taxon>CS clade</taxon>
        <taxon>Chlamydomonadales</taxon>
        <taxon>Chlamydomonadaceae</taxon>
        <taxon>Chlamydomonas</taxon>
    </lineage>
</organism>
<dbReference type="STRING" id="1157962.A0A250X7Z0"/>
<dbReference type="InterPro" id="IPR050186">
    <property type="entry name" value="TPT_transporter"/>
</dbReference>
<evidence type="ECO:0000256" key="2">
    <source>
        <dbReference type="ARBA" id="ARBA00022448"/>
    </source>
</evidence>
<evidence type="ECO:0000259" key="10">
    <source>
        <dbReference type="Pfam" id="PF03151"/>
    </source>
</evidence>
<keyword evidence="7 9" id="KW-1133">Transmembrane helix</keyword>
<dbReference type="PANTHER" id="PTHR11132">
    <property type="entry name" value="SOLUTE CARRIER FAMILY 35"/>
    <property type="match status" value="1"/>
</dbReference>
<comment type="subcellular location">
    <subcellularLocation>
        <location evidence="1">Plastid</location>
        <location evidence="1">Chloroplast membrane</location>
        <topology evidence="1">Multi-pass membrane protein</topology>
    </subcellularLocation>
</comment>
<evidence type="ECO:0000256" key="9">
    <source>
        <dbReference type="SAM" id="Phobius"/>
    </source>
</evidence>
<dbReference type="GO" id="GO:0031969">
    <property type="term" value="C:chloroplast membrane"/>
    <property type="evidence" value="ECO:0007669"/>
    <property type="project" value="UniProtKB-SubCell"/>
</dbReference>
<dbReference type="Pfam" id="PF03151">
    <property type="entry name" value="TPT"/>
    <property type="match status" value="1"/>
</dbReference>
<keyword evidence="2" id="KW-0813">Transport</keyword>
<dbReference type="InterPro" id="IPR004696">
    <property type="entry name" value="Tpt_PEP_transl"/>
</dbReference>
<keyword evidence="12" id="KW-1185">Reference proteome</keyword>
<evidence type="ECO:0000256" key="3">
    <source>
        <dbReference type="ARBA" id="ARBA00022528"/>
    </source>
</evidence>
<keyword evidence="3" id="KW-0150">Chloroplast</keyword>
<evidence type="ECO:0000256" key="7">
    <source>
        <dbReference type="ARBA" id="ARBA00022989"/>
    </source>
</evidence>
<evidence type="ECO:0000313" key="11">
    <source>
        <dbReference type="EMBL" id="GAX78880.1"/>
    </source>
</evidence>
<evidence type="ECO:0000256" key="8">
    <source>
        <dbReference type="ARBA" id="ARBA00023136"/>
    </source>
</evidence>
<gene>
    <name evidence="11" type="ORF">CEUSTIGMA_g6319.t1</name>
</gene>
<evidence type="ECO:0000256" key="5">
    <source>
        <dbReference type="ARBA" id="ARBA00022692"/>
    </source>
</evidence>
<dbReference type="GO" id="GO:0015718">
    <property type="term" value="P:monocarboxylic acid transport"/>
    <property type="evidence" value="ECO:0007669"/>
    <property type="project" value="UniProtKB-ARBA"/>
</dbReference>
<dbReference type="OrthoDB" id="6418713at2759"/>
<evidence type="ECO:0000313" key="12">
    <source>
        <dbReference type="Proteomes" id="UP000232323"/>
    </source>
</evidence>
<feature type="transmembrane region" description="Helical" evidence="9">
    <location>
        <begin position="237"/>
        <end position="258"/>
    </location>
</feature>
<sequence>MHAHKSEICANGQVKRQQNFTCVPPPANVSRAVAKRLRHLRIYNAASNALVSDVEVWKDRAILATLFGGWYASNIAFNLYNKQVLSAFPHPLTMTTLQFGIGSVLAVSMWVSGVVKRPDISFQAVQGLLPLAIVHTLGNVLTNISLGAVSVSFTHTIKAMEPFFSVLLSAIFLGDIPSLPVLLTLFPIVGGVALASMSEASFNWLGFATAMGSNLTFQSRNVLSKKMMLKKEGMDNITMFSIMTVASFFLLLPFSLLMDGWKFTPAYLASAGLLEPNTIIQQACLAGLCFHTYQQVSYMILQRVTPVTHSIGNSVKRVIVIAAAVVFFSTPMSTQNAAGTALALGGVFAYSQVKRWQRKKKEAQMKVMSTESGSNKNNQNVVILDATVYCD</sequence>
<feature type="transmembrane region" description="Helical" evidence="9">
    <location>
        <begin position="61"/>
        <end position="80"/>
    </location>
</feature>
<evidence type="ECO:0000256" key="4">
    <source>
        <dbReference type="ARBA" id="ARBA00022640"/>
    </source>
</evidence>
<dbReference type="Proteomes" id="UP000232323">
    <property type="component" value="Unassembled WGS sequence"/>
</dbReference>
<keyword evidence="8 9" id="KW-0472">Membrane</keyword>
<dbReference type="EMBL" id="BEGY01000036">
    <property type="protein sequence ID" value="GAX78880.1"/>
    <property type="molecule type" value="Genomic_DNA"/>
</dbReference>
<accession>A0A250X7Z0</accession>
<keyword evidence="4" id="KW-0934">Plastid</keyword>
<dbReference type="SUPFAM" id="SSF103481">
    <property type="entry name" value="Multidrug resistance efflux transporter EmrE"/>
    <property type="match status" value="1"/>
</dbReference>
<evidence type="ECO:0000256" key="6">
    <source>
        <dbReference type="ARBA" id="ARBA00022946"/>
    </source>
</evidence>
<feature type="transmembrane region" description="Helical" evidence="9">
    <location>
        <begin position="163"/>
        <end position="189"/>
    </location>
</feature>
<comment type="caution">
    <text evidence="11">The sequence shown here is derived from an EMBL/GenBank/DDBJ whole genome shotgun (WGS) entry which is preliminary data.</text>
</comment>
<dbReference type="AlphaFoldDB" id="A0A250X7Z0"/>
<dbReference type="InterPro" id="IPR004853">
    <property type="entry name" value="Sugar_P_trans_dom"/>
</dbReference>
<dbReference type="NCBIfam" id="TIGR00817">
    <property type="entry name" value="tpt"/>
    <property type="match status" value="1"/>
</dbReference>
<protein>
    <recommendedName>
        <fullName evidence="10">Sugar phosphate transporter domain-containing protein</fullName>
    </recommendedName>
</protein>
<keyword evidence="5 9" id="KW-0812">Transmembrane</keyword>
<reference evidence="11 12" key="1">
    <citation type="submission" date="2017-08" db="EMBL/GenBank/DDBJ databases">
        <title>Acidophilic green algal genome provides insights into adaptation to an acidic environment.</title>
        <authorList>
            <person name="Hirooka S."/>
            <person name="Hirose Y."/>
            <person name="Kanesaki Y."/>
            <person name="Higuchi S."/>
            <person name="Fujiwara T."/>
            <person name="Onuma R."/>
            <person name="Era A."/>
            <person name="Ohbayashi R."/>
            <person name="Uzuka A."/>
            <person name="Nozaki H."/>
            <person name="Yoshikawa H."/>
            <person name="Miyagishima S.Y."/>
        </authorList>
    </citation>
    <scope>NUCLEOTIDE SEQUENCE [LARGE SCALE GENOMIC DNA]</scope>
    <source>
        <strain evidence="11 12">NIES-2499</strain>
    </source>
</reference>
<feature type="transmembrane region" description="Helical" evidence="9">
    <location>
        <begin position="92"/>
        <end position="111"/>
    </location>
</feature>
<name>A0A250X7Z0_9CHLO</name>
<dbReference type="InterPro" id="IPR037185">
    <property type="entry name" value="EmrE-like"/>
</dbReference>
<feature type="transmembrane region" description="Helical" evidence="9">
    <location>
        <begin position="318"/>
        <end position="351"/>
    </location>
</feature>